<accession>A0A8J6B2N4</accession>
<proteinExistence type="predicted"/>
<dbReference type="Proteomes" id="UP000717585">
    <property type="component" value="Unassembled WGS sequence"/>
</dbReference>
<keyword evidence="2" id="KW-1185">Reference proteome</keyword>
<comment type="caution">
    <text evidence="1">The sequence shown here is derived from an EMBL/GenBank/DDBJ whole genome shotgun (WGS) entry which is preliminary data.</text>
</comment>
<sequence>MTVHECAPLLSLNLFFSPAFSFSRKDPAGQRTFLRLKHITVETSSMITHSAFSFFLFHSFLALFSRTKQHQSGEPTGPWSGNKISPPPSYDVNILAVRHGVFGSVGLHWPLALAAHRDIRATLHGAEPGF</sequence>
<gene>
    <name evidence="1" type="ORF">J8273_4093</name>
</gene>
<protein>
    <submittedName>
        <fullName evidence="1">D-isomer specific 2-hydroxyacid dehydrogenase, NAD binding domain</fullName>
    </submittedName>
</protein>
<dbReference type="EMBL" id="JAHDYR010000015">
    <property type="protein sequence ID" value="KAG9394428.1"/>
    <property type="molecule type" value="Genomic_DNA"/>
</dbReference>
<dbReference type="AlphaFoldDB" id="A0A8J6B2N4"/>
<evidence type="ECO:0000313" key="1">
    <source>
        <dbReference type="EMBL" id="KAG9394428.1"/>
    </source>
</evidence>
<evidence type="ECO:0000313" key="2">
    <source>
        <dbReference type="Proteomes" id="UP000717585"/>
    </source>
</evidence>
<reference evidence="1" key="1">
    <citation type="submission" date="2021-05" db="EMBL/GenBank/DDBJ databases">
        <title>A free-living protist that lacks canonical eukaryotic 1 DNA replication and segregation systems.</title>
        <authorList>
            <person name="Salas-Leiva D.E."/>
            <person name="Tromer E.C."/>
            <person name="Curtis B.A."/>
            <person name="Jerlstrom-Hultqvist J."/>
            <person name="Kolisko M."/>
            <person name="Yi Z."/>
            <person name="Salas-Leiva J.S."/>
            <person name="Gallot-Lavallee L."/>
            <person name="Kops G.J.P.L."/>
            <person name="Archibald J.M."/>
            <person name="Simpson A.G.B."/>
            <person name="Roger A.J."/>
        </authorList>
    </citation>
    <scope>NUCLEOTIDE SEQUENCE</scope>
    <source>
        <strain evidence="1">BICM</strain>
    </source>
</reference>
<name>A0A8J6B2N4_9EUKA</name>
<organism evidence="1 2">
    <name type="scientific">Carpediemonas membranifera</name>
    <dbReference type="NCBI Taxonomy" id="201153"/>
    <lineage>
        <taxon>Eukaryota</taxon>
        <taxon>Metamonada</taxon>
        <taxon>Carpediemonas-like organisms</taxon>
        <taxon>Carpediemonas</taxon>
    </lineage>
</organism>